<dbReference type="InterPro" id="IPR018253">
    <property type="entry name" value="DnaJ_domain_CS"/>
</dbReference>
<gene>
    <name evidence="10" type="ORF">SELMODRAFT_402861</name>
</gene>
<comment type="similarity">
    <text evidence="2">Belongs to the TAF2 family.</text>
</comment>
<keyword evidence="8" id="KW-1133">Transmembrane helix</keyword>
<dbReference type="GO" id="GO:0008270">
    <property type="term" value="F:zinc ion binding"/>
    <property type="evidence" value="ECO:0007669"/>
    <property type="project" value="InterPro"/>
</dbReference>
<dbReference type="SMART" id="SM00271">
    <property type="entry name" value="DnaJ"/>
    <property type="match status" value="1"/>
</dbReference>
<feature type="transmembrane region" description="Helical" evidence="8">
    <location>
        <begin position="1443"/>
        <end position="1465"/>
    </location>
</feature>
<evidence type="ECO:0000313" key="10">
    <source>
        <dbReference type="EMBL" id="EFJ38066.1"/>
    </source>
</evidence>
<dbReference type="GO" id="GO:0008237">
    <property type="term" value="F:metallopeptidase activity"/>
    <property type="evidence" value="ECO:0007669"/>
    <property type="project" value="InterPro"/>
</dbReference>
<dbReference type="PRINTS" id="PR00625">
    <property type="entry name" value="JDOMAIN"/>
</dbReference>
<dbReference type="KEGG" id="smo:SELMODRAFT_402861"/>
<dbReference type="PANTHER" id="PTHR15137:SF9">
    <property type="entry name" value="TRANSCRIPTION INITIATION FACTOR TFIID SUBUNIT 2"/>
    <property type="match status" value="1"/>
</dbReference>
<evidence type="ECO:0000256" key="7">
    <source>
        <dbReference type="SAM" id="MobiDB-lite"/>
    </source>
</evidence>
<keyword evidence="4" id="KW-0805">Transcription regulation</keyword>
<dbReference type="CDD" id="cd06257">
    <property type="entry name" value="DnaJ"/>
    <property type="match status" value="1"/>
</dbReference>
<dbReference type="EMBL" id="GL377565">
    <property type="protein sequence ID" value="EFJ38066.1"/>
    <property type="molecule type" value="Genomic_DNA"/>
</dbReference>
<dbReference type="InterPro" id="IPR014782">
    <property type="entry name" value="Peptidase_M1_dom"/>
</dbReference>
<organism evidence="11">
    <name type="scientific">Selaginella moellendorffii</name>
    <name type="common">Spikemoss</name>
    <dbReference type="NCBI Taxonomy" id="88036"/>
    <lineage>
        <taxon>Eukaryota</taxon>
        <taxon>Viridiplantae</taxon>
        <taxon>Streptophyta</taxon>
        <taxon>Embryophyta</taxon>
        <taxon>Tracheophyta</taxon>
        <taxon>Lycopodiopsida</taxon>
        <taxon>Selaginellales</taxon>
        <taxon>Selaginellaceae</taxon>
        <taxon>Selaginella</taxon>
    </lineage>
</organism>
<feature type="domain" description="J" evidence="9">
    <location>
        <begin position="1619"/>
        <end position="1687"/>
    </location>
</feature>
<feature type="compositionally biased region" description="Basic and acidic residues" evidence="7">
    <location>
        <begin position="1083"/>
        <end position="1098"/>
    </location>
</feature>
<dbReference type="Pfam" id="PF25577">
    <property type="entry name" value="TPR_TAF2_C"/>
    <property type="match status" value="1"/>
</dbReference>
<sequence length="1689" mass="189330">MAKPRKQKQGGAADGAGENGGDAGVVVRHQKLCVAIDMEHESIVGHTELEVASRNSVGEFHSGGLEILQVLVDGVPAKFERKRRTPNSSQQASPRVQSLQTAAATAYSSYKAVLAAESSPDLFITLSAASPSQAENLCQENGSSQDVPKPSTAQPVKLVQIHFALVKSKSKIFFSTNLFQTHRVQHWFPCLGSMSSRCSSYHLEFTVQSDYVAVSAGNLLYQVLSKEGNMKTYVYNLDVPTPASFVTLVSTPLEVISERQNANVSHMCPPGYTSKLQSSVNCYYSLFSLYEEYLGAEFPFGSYKQVFIDSEHSVASLSVGASMAVFSSHLLVDERVIDQAIITQIKLSQALAQQWFGVFITPETDRDVWLLEGISGFLVHLFIRKFLGNNEALYRKFKAIEAVTDADVESFPPLSPSSVPAGVFRAEKLGLLGKIRLWKAVTVIQMLEKQMGPESLRKVLQRIVSRAGEPCFLSSYFQGLQFRHFANKIGNLERPFLKEFFPRWVESQGCPLLRMGFEYNKRRNIVEFAVHRDCTAPEVMMLGNKSIADVGWPGMMNIQIHELDGMYDHPNLSLSGDVHQLLEIPCHSKMANRRPQRPKKPGKVEIIDDLADDKPSVESPLLWLRADPGMDYLTKIQLWQPEQMWINQLERDKDAVAQLQAIAALQKLPVSFSIVFCRVRVEAAFALANTAGEGTSWLGLGHLMKYYKSRCFDMEIGLPRPNSFHDFSEYFVLQAIPPAVGTVRGNQGKSPPEAVEFILNILKHNDNSGNAYLDSFWLSSVIESVGELEISQQSIPKFARILKQIDRYFQYDRLMPSYNCILTRSCIQTLTRLALKFNTVISLAPIETLLSPFKVLTTPWQVRVAALQAQLDMKFQSESLNSSLRVALDFVREDPCARVQCKVMSYALRICLRKHASTSSVDSSTVSSLLEFFESEQCAVNHKLRHYIFSILQVLAGKPATLLRAAKKEPEQQKAGKLTLRLKSSTFQNADALLKLPSPTTAPESVKSAKSSTIDQPQAAKPSSSSSQAAEASVLVGPEKMDIDDSPGSSQFKDLIEVIDVNPVPEAPVARNEAVDEQAAEASQKEERKEKKDKDRKDKKEKKKEKKEKKDKKDRKEKKEKKHKDKKHKKDKDRHKREGTEQQPKNENQSPGSDVAVVPASQVNESETAVRQPSILLKVKQEISDANMSAPPVQASSATSTPPPQPQVPAIKRPGEGGFKLKIKRPKVEAVCAGKKLRRSISSSAGPSVEHLRAVPFTRSREDARSDYDAYHSSVISYVPSLSPSVKERFLPFWAVCSVAKVAIDSAQIGYLKHRYNFATKRMETYTSWQLVYFSKNERPSWERRHDPNEDLDMQIYASYEYRRAYVNGLRCVGCFSGATRLTPEMVEGPDGVRGLEEFRMNAQAALDLAKTAVYRQAQANARDFLLRIFPGSWDARGINLDFLMDSVLVAPIYVPVYIFESSYFTEMVRTFVHGARSSAVGGQRLYHAPLAAIGGGMACAAMAYHMSGSVPLGACVVAATIASTVALLFPVLVLRFREWWRVRESAQHVWRDWGQEYVNAYEMWEELARKQQTRREEARQRRFYEEQTRYRRSDYSRQRQEEPSSGYGGGGSNPDPKGYYARLGLQPGASESEIKAAFRALALKHHPDRHQDPGNKAKAKANFVRITEAYEVLRDPNKRREYQQQRGY</sequence>
<feature type="compositionally biased region" description="Polar residues" evidence="7">
    <location>
        <begin position="1141"/>
        <end position="1152"/>
    </location>
</feature>
<comment type="subcellular location">
    <subcellularLocation>
        <location evidence="1">Nucleus</location>
    </subcellularLocation>
</comment>
<feature type="compositionally biased region" description="Basic residues" evidence="7">
    <location>
        <begin position="1099"/>
        <end position="1137"/>
    </location>
</feature>
<dbReference type="SUPFAM" id="SSF63737">
    <property type="entry name" value="Leukotriene A4 hydrolase N-terminal domain"/>
    <property type="match status" value="1"/>
</dbReference>
<feature type="region of interest" description="Disordered" evidence="7">
    <location>
        <begin position="1590"/>
        <end position="1624"/>
    </location>
</feature>
<evidence type="ECO:0000256" key="6">
    <source>
        <dbReference type="ARBA" id="ARBA00023242"/>
    </source>
</evidence>
<dbReference type="Gene3D" id="1.10.390.10">
    <property type="entry name" value="Neutral Protease Domain 2"/>
    <property type="match status" value="1"/>
</dbReference>
<dbReference type="HOGENOM" id="CLU_241845_0_0_1"/>
<dbReference type="Pfam" id="PF00226">
    <property type="entry name" value="DnaJ"/>
    <property type="match status" value="1"/>
</dbReference>
<dbReference type="InterPro" id="IPR001623">
    <property type="entry name" value="DnaJ_domain"/>
</dbReference>
<proteinExistence type="inferred from homology"/>
<feature type="compositionally biased region" description="Gly residues" evidence="7">
    <location>
        <begin position="12"/>
        <end position="21"/>
    </location>
</feature>
<protein>
    <recommendedName>
        <fullName evidence="3">Transcription initiation factor TFIID subunit 2</fullName>
    </recommendedName>
</protein>
<feature type="transmembrane region" description="Helical" evidence="8">
    <location>
        <begin position="1511"/>
        <end position="1535"/>
    </location>
</feature>
<keyword evidence="11" id="KW-1185">Reference proteome</keyword>
<dbReference type="Gene3D" id="1.10.287.110">
    <property type="entry name" value="DnaJ domain"/>
    <property type="match status" value="1"/>
</dbReference>
<dbReference type="Gramene" id="EFJ38066">
    <property type="protein sequence ID" value="EFJ38066"/>
    <property type="gene ID" value="SELMODRAFT_402861"/>
</dbReference>
<accession>D8QNA1</accession>
<dbReference type="STRING" id="88036.D8QNA1"/>
<dbReference type="SUPFAM" id="SSF46565">
    <property type="entry name" value="Chaperone J-domain"/>
    <property type="match status" value="1"/>
</dbReference>
<dbReference type="InterPro" id="IPR036869">
    <property type="entry name" value="J_dom_sf"/>
</dbReference>
<dbReference type="GO" id="GO:0006367">
    <property type="term" value="P:transcription initiation at RNA polymerase II promoter"/>
    <property type="evidence" value="ECO:0000318"/>
    <property type="project" value="GO_Central"/>
</dbReference>
<dbReference type="GO" id="GO:0005669">
    <property type="term" value="C:transcription factor TFIID complex"/>
    <property type="evidence" value="ECO:0000318"/>
    <property type="project" value="GO_Central"/>
</dbReference>
<feature type="transmembrane region" description="Helical" evidence="8">
    <location>
        <begin position="1486"/>
        <end position="1505"/>
    </location>
</feature>
<dbReference type="SUPFAM" id="SSF55486">
    <property type="entry name" value="Metalloproteases ('zincins'), catalytic domain"/>
    <property type="match status" value="1"/>
</dbReference>
<dbReference type="PANTHER" id="PTHR15137">
    <property type="entry name" value="TRANSCRIPTION INITIATION FACTOR TFIID"/>
    <property type="match status" value="1"/>
</dbReference>
<keyword evidence="5" id="KW-0804">Transcription</keyword>
<keyword evidence="6" id="KW-0539">Nucleus</keyword>
<dbReference type="eggNOG" id="KOG0713">
    <property type="taxonomic scope" value="Eukaryota"/>
</dbReference>
<dbReference type="eggNOG" id="KOG1932">
    <property type="taxonomic scope" value="Eukaryota"/>
</dbReference>
<feature type="region of interest" description="Disordered" evidence="7">
    <location>
        <begin position="1065"/>
        <end position="1218"/>
    </location>
</feature>
<dbReference type="FunCoup" id="D8QNA1">
    <property type="interactions" value="4049"/>
</dbReference>
<dbReference type="Gene3D" id="2.60.40.1730">
    <property type="entry name" value="tricorn interacting facor f3 domain"/>
    <property type="match status" value="1"/>
</dbReference>
<dbReference type="PROSITE" id="PS00636">
    <property type="entry name" value="DNAJ_1"/>
    <property type="match status" value="1"/>
</dbReference>
<feature type="region of interest" description="Disordered" evidence="7">
    <location>
        <begin position="993"/>
        <end position="1033"/>
    </location>
</feature>
<feature type="compositionally biased region" description="Low complexity" evidence="7">
    <location>
        <begin position="1016"/>
        <end position="1033"/>
    </location>
</feature>
<dbReference type="Proteomes" id="UP000001514">
    <property type="component" value="Unassembled WGS sequence"/>
</dbReference>
<evidence type="ECO:0000256" key="8">
    <source>
        <dbReference type="SAM" id="Phobius"/>
    </source>
</evidence>
<dbReference type="InterPro" id="IPR027268">
    <property type="entry name" value="Peptidase_M4/M1_CTD_sf"/>
</dbReference>
<dbReference type="InterPro" id="IPR057991">
    <property type="entry name" value="TPR_TAF2_C"/>
</dbReference>
<keyword evidence="8" id="KW-0472">Membrane</keyword>
<evidence type="ECO:0000256" key="5">
    <source>
        <dbReference type="ARBA" id="ARBA00023163"/>
    </source>
</evidence>
<dbReference type="Pfam" id="PF01433">
    <property type="entry name" value="Peptidase_M1"/>
    <property type="match status" value="1"/>
</dbReference>
<keyword evidence="8" id="KW-0812">Transmembrane</keyword>
<feature type="compositionally biased region" description="Low complexity" evidence="7">
    <location>
        <begin position="1189"/>
        <end position="1200"/>
    </location>
</feature>
<evidence type="ECO:0000313" key="11">
    <source>
        <dbReference type="Proteomes" id="UP000001514"/>
    </source>
</evidence>
<feature type="region of interest" description="Disordered" evidence="7">
    <location>
        <begin position="1"/>
        <end position="21"/>
    </location>
</feature>
<evidence type="ECO:0000256" key="3">
    <source>
        <dbReference type="ARBA" id="ARBA00017363"/>
    </source>
</evidence>
<feature type="compositionally biased region" description="Polar residues" evidence="7">
    <location>
        <begin position="998"/>
        <end position="1015"/>
    </location>
</feature>
<dbReference type="InterPro" id="IPR057345">
    <property type="entry name" value="Ig-like_TAF2"/>
</dbReference>
<evidence type="ECO:0000256" key="1">
    <source>
        <dbReference type="ARBA" id="ARBA00004123"/>
    </source>
</evidence>
<dbReference type="InterPro" id="IPR037813">
    <property type="entry name" value="TAF2"/>
</dbReference>
<name>D8QNA1_SELML</name>
<dbReference type="Pfam" id="PF25316">
    <property type="entry name" value="TAF2_3rd"/>
    <property type="match status" value="1"/>
</dbReference>
<dbReference type="GO" id="GO:0000976">
    <property type="term" value="F:transcription cis-regulatory region binding"/>
    <property type="evidence" value="ECO:0000318"/>
    <property type="project" value="GO_Central"/>
</dbReference>
<dbReference type="PROSITE" id="PS50076">
    <property type="entry name" value="DNAJ_2"/>
    <property type="match status" value="1"/>
</dbReference>
<evidence type="ECO:0000259" key="9">
    <source>
        <dbReference type="PROSITE" id="PS50076"/>
    </source>
</evidence>
<dbReference type="InterPro" id="IPR042097">
    <property type="entry name" value="Aminopeptidase_N-like_N_sf"/>
</dbReference>
<dbReference type="GO" id="GO:0003682">
    <property type="term" value="F:chromatin binding"/>
    <property type="evidence" value="ECO:0000318"/>
    <property type="project" value="GO_Central"/>
</dbReference>
<feature type="compositionally biased region" description="Basic and acidic residues" evidence="7">
    <location>
        <begin position="1590"/>
        <end position="1603"/>
    </location>
</feature>
<evidence type="ECO:0000256" key="4">
    <source>
        <dbReference type="ARBA" id="ARBA00023015"/>
    </source>
</evidence>
<reference evidence="10 11" key="1">
    <citation type="journal article" date="2011" name="Science">
        <title>The Selaginella genome identifies genetic changes associated with the evolution of vascular plants.</title>
        <authorList>
            <person name="Banks J.A."/>
            <person name="Nishiyama T."/>
            <person name="Hasebe M."/>
            <person name="Bowman J.L."/>
            <person name="Gribskov M."/>
            <person name="dePamphilis C."/>
            <person name="Albert V.A."/>
            <person name="Aono N."/>
            <person name="Aoyama T."/>
            <person name="Ambrose B.A."/>
            <person name="Ashton N.W."/>
            <person name="Axtell M.J."/>
            <person name="Barker E."/>
            <person name="Barker M.S."/>
            <person name="Bennetzen J.L."/>
            <person name="Bonawitz N.D."/>
            <person name="Chapple C."/>
            <person name="Cheng C."/>
            <person name="Correa L.G."/>
            <person name="Dacre M."/>
            <person name="DeBarry J."/>
            <person name="Dreyer I."/>
            <person name="Elias M."/>
            <person name="Engstrom E.M."/>
            <person name="Estelle M."/>
            <person name="Feng L."/>
            <person name="Finet C."/>
            <person name="Floyd S.K."/>
            <person name="Frommer W.B."/>
            <person name="Fujita T."/>
            <person name="Gramzow L."/>
            <person name="Gutensohn M."/>
            <person name="Harholt J."/>
            <person name="Hattori M."/>
            <person name="Heyl A."/>
            <person name="Hirai T."/>
            <person name="Hiwatashi Y."/>
            <person name="Ishikawa M."/>
            <person name="Iwata M."/>
            <person name="Karol K.G."/>
            <person name="Koehler B."/>
            <person name="Kolukisaoglu U."/>
            <person name="Kubo M."/>
            <person name="Kurata T."/>
            <person name="Lalonde S."/>
            <person name="Li K."/>
            <person name="Li Y."/>
            <person name="Litt A."/>
            <person name="Lyons E."/>
            <person name="Manning G."/>
            <person name="Maruyama T."/>
            <person name="Michael T.P."/>
            <person name="Mikami K."/>
            <person name="Miyazaki S."/>
            <person name="Morinaga S."/>
            <person name="Murata T."/>
            <person name="Mueller-Roeber B."/>
            <person name="Nelson D.R."/>
            <person name="Obara M."/>
            <person name="Oguri Y."/>
            <person name="Olmstead R.G."/>
            <person name="Onodera N."/>
            <person name="Petersen B.L."/>
            <person name="Pils B."/>
            <person name="Prigge M."/>
            <person name="Rensing S.A."/>
            <person name="Riano-Pachon D.M."/>
            <person name="Roberts A.W."/>
            <person name="Sato Y."/>
            <person name="Scheller H.V."/>
            <person name="Schulz B."/>
            <person name="Schulz C."/>
            <person name="Shakirov E.V."/>
            <person name="Shibagaki N."/>
            <person name="Shinohara N."/>
            <person name="Shippen D.E."/>
            <person name="Soerensen I."/>
            <person name="Sotooka R."/>
            <person name="Sugimoto N."/>
            <person name="Sugita M."/>
            <person name="Sumikawa N."/>
            <person name="Tanurdzic M."/>
            <person name="Theissen G."/>
            <person name="Ulvskov P."/>
            <person name="Wakazuki S."/>
            <person name="Weng J.K."/>
            <person name="Willats W.W."/>
            <person name="Wipf D."/>
            <person name="Wolf P.G."/>
            <person name="Yang L."/>
            <person name="Zimmer A.D."/>
            <person name="Zhu Q."/>
            <person name="Mitros T."/>
            <person name="Hellsten U."/>
            <person name="Loque D."/>
            <person name="Otillar R."/>
            <person name="Salamov A."/>
            <person name="Schmutz J."/>
            <person name="Shapiro H."/>
            <person name="Lindquist E."/>
            <person name="Lucas S."/>
            <person name="Rokhsar D."/>
            <person name="Grigoriev I.V."/>
        </authorList>
    </citation>
    <scope>NUCLEOTIDE SEQUENCE [LARGE SCALE GENOMIC DNA]</scope>
</reference>
<dbReference type="InParanoid" id="D8QNA1"/>
<feature type="compositionally biased region" description="Polar residues" evidence="7">
    <location>
        <begin position="1161"/>
        <end position="1171"/>
    </location>
</feature>
<evidence type="ECO:0000256" key="2">
    <source>
        <dbReference type="ARBA" id="ARBA00010937"/>
    </source>
</evidence>